<organism evidence="1 2">
    <name type="scientific">Cuscuta europaea</name>
    <name type="common">European dodder</name>
    <dbReference type="NCBI Taxonomy" id="41803"/>
    <lineage>
        <taxon>Eukaryota</taxon>
        <taxon>Viridiplantae</taxon>
        <taxon>Streptophyta</taxon>
        <taxon>Embryophyta</taxon>
        <taxon>Tracheophyta</taxon>
        <taxon>Spermatophyta</taxon>
        <taxon>Magnoliopsida</taxon>
        <taxon>eudicotyledons</taxon>
        <taxon>Gunneridae</taxon>
        <taxon>Pentapetalae</taxon>
        <taxon>asterids</taxon>
        <taxon>lamiids</taxon>
        <taxon>Solanales</taxon>
        <taxon>Convolvulaceae</taxon>
        <taxon>Cuscuteae</taxon>
        <taxon>Cuscuta</taxon>
        <taxon>Cuscuta subgen. Cuscuta</taxon>
    </lineage>
</organism>
<protein>
    <submittedName>
        <fullName evidence="1">Uncharacterized protein</fullName>
    </submittedName>
</protein>
<keyword evidence="2" id="KW-1185">Reference proteome</keyword>
<dbReference type="AlphaFoldDB" id="A0A9P0Z2H6"/>
<evidence type="ECO:0000313" key="2">
    <source>
        <dbReference type="Proteomes" id="UP001152484"/>
    </source>
</evidence>
<evidence type="ECO:0000313" key="1">
    <source>
        <dbReference type="EMBL" id="CAH9083758.1"/>
    </source>
</evidence>
<reference evidence="1" key="1">
    <citation type="submission" date="2022-07" db="EMBL/GenBank/DDBJ databases">
        <authorList>
            <person name="Macas J."/>
            <person name="Novak P."/>
            <person name="Neumann P."/>
        </authorList>
    </citation>
    <scope>NUCLEOTIDE SEQUENCE</scope>
</reference>
<proteinExistence type="predicted"/>
<gene>
    <name evidence="1" type="ORF">CEURO_LOCUS8742</name>
</gene>
<accession>A0A9P0Z2H6</accession>
<dbReference type="EMBL" id="CAMAPE010000017">
    <property type="protein sequence ID" value="CAH9083758.1"/>
    <property type="molecule type" value="Genomic_DNA"/>
</dbReference>
<dbReference type="Proteomes" id="UP001152484">
    <property type="component" value="Unassembled WGS sequence"/>
</dbReference>
<name>A0A9P0Z2H6_CUSEU</name>
<sequence>MQYGRWMANHHARQTPAGLFAATGGGKEAPCLCIICASHRFRLLAPTRLDEALCRHPKHIDCDALHKNIGCEIGTLVCVQSHIANQTDQVIFSFHKLKSSSRQMK</sequence>
<comment type="caution">
    <text evidence="1">The sequence shown here is derived from an EMBL/GenBank/DDBJ whole genome shotgun (WGS) entry which is preliminary data.</text>
</comment>